<dbReference type="Proteomes" id="UP001524478">
    <property type="component" value="Unassembled WGS sequence"/>
</dbReference>
<comment type="caution">
    <text evidence="1">The sequence shown here is derived from an EMBL/GenBank/DDBJ whole genome shotgun (WGS) entry which is preliminary data.</text>
</comment>
<dbReference type="EMBL" id="JANGAC010000017">
    <property type="protein sequence ID" value="MCQ4925052.1"/>
    <property type="molecule type" value="Genomic_DNA"/>
</dbReference>
<sequence>MEKLKITKELVYKKGLAVVIKEVEETASEYRSDWKTTLMLYFKSKNAITNASKILGYKLDKKRAIEAFDKGKNGFQVTLDGETAWILQTTFGYKDHIGKNGYLFIYSNDYSDSRINERVNPPDIFKGISESTLEKSIGSCADSHGTFKEYLESILVKINKGSICYCPSVY</sequence>
<reference evidence="1 2" key="1">
    <citation type="submission" date="2022-06" db="EMBL/GenBank/DDBJ databases">
        <title>Isolation of gut microbiota from human fecal samples.</title>
        <authorList>
            <person name="Pamer E.G."/>
            <person name="Barat B."/>
            <person name="Waligurski E."/>
            <person name="Medina S."/>
            <person name="Paddock L."/>
            <person name="Mostad J."/>
        </authorList>
    </citation>
    <scope>NUCLEOTIDE SEQUENCE [LARGE SCALE GENOMIC DNA]</scope>
    <source>
        <strain evidence="1 2">DFI.7.95</strain>
    </source>
</reference>
<gene>
    <name evidence="1" type="ORF">NE686_18265</name>
</gene>
<dbReference type="RefSeq" id="WP_256312643.1">
    <property type="nucleotide sequence ID" value="NZ_JANGAC010000017.1"/>
</dbReference>
<evidence type="ECO:0000313" key="2">
    <source>
        <dbReference type="Proteomes" id="UP001524478"/>
    </source>
</evidence>
<protein>
    <submittedName>
        <fullName evidence="1">Uncharacterized protein</fullName>
    </submittedName>
</protein>
<name>A0ABT1SGK7_9FIRM</name>
<keyword evidence="2" id="KW-1185">Reference proteome</keyword>
<evidence type="ECO:0000313" key="1">
    <source>
        <dbReference type="EMBL" id="MCQ4925052.1"/>
    </source>
</evidence>
<accession>A0ABT1SGK7</accession>
<proteinExistence type="predicted"/>
<organism evidence="1 2">
    <name type="scientific">Tissierella carlieri</name>
    <dbReference type="NCBI Taxonomy" id="689904"/>
    <lineage>
        <taxon>Bacteria</taxon>
        <taxon>Bacillati</taxon>
        <taxon>Bacillota</taxon>
        <taxon>Tissierellia</taxon>
        <taxon>Tissierellales</taxon>
        <taxon>Tissierellaceae</taxon>
        <taxon>Tissierella</taxon>
    </lineage>
</organism>